<reference evidence="4" key="1">
    <citation type="submission" date="2023-09" db="EMBL/GenBank/DDBJ databases">
        <title>Paucibacter sp. APW11 Genome sequencing and assembly.</title>
        <authorList>
            <person name="Kim I."/>
        </authorList>
    </citation>
    <scope>NUCLEOTIDE SEQUENCE</scope>
    <source>
        <strain evidence="4">APW11</strain>
    </source>
</reference>
<dbReference type="PANTHER" id="PTHR10625:SF19">
    <property type="entry name" value="HISTONE DEACETYLASE 12"/>
    <property type="match status" value="1"/>
</dbReference>
<evidence type="ECO:0000256" key="2">
    <source>
        <dbReference type="ARBA" id="ARBA00022801"/>
    </source>
</evidence>
<dbReference type="CDD" id="cd09993">
    <property type="entry name" value="HDAC_classIV"/>
    <property type="match status" value="1"/>
</dbReference>
<dbReference type="Gene3D" id="3.40.800.20">
    <property type="entry name" value="Histone deacetylase domain"/>
    <property type="match status" value="1"/>
</dbReference>
<evidence type="ECO:0000256" key="1">
    <source>
        <dbReference type="ARBA" id="ARBA00005947"/>
    </source>
</evidence>
<dbReference type="PANTHER" id="PTHR10625">
    <property type="entry name" value="HISTONE DEACETYLASE HDAC1-RELATED"/>
    <property type="match status" value="1"/>
</dbReference>
<name>A0ABU3P7X6_9BURK</name>
<evidence type="ECO:0000313" key="5">
    <source>
        <dbReference type="Proteomes" id="UP001246372"/>
    </source>
</evidence>
<dbReference type="InterPro" id="IPR044150">
    <property type="entry name" value="HDAC_classIV"/>
</dbReference>
<feature type="domain" description="Histone deacetylase" evidence="3">
    <location>
        <begin position="17"/>
        <end position="294"/>
    </location>
</feature>
<dbReference type="InterPro" id="IPR023696">
    <property type="entry name" value="Ureohydrolase_dom_sf"/>
</dbReference>
<keyword evidence="5" id="KW-1185">Reference proteome</keyword>
<dbReference type="InterPro" id="IPR037138">
    <property type="entry name" value="His_deacetylse_dom_sf"/>
</dbReference>
<gene>
    <name evidence="4" type="ORF">RQP53_05240</name>
</gene>
<evidence type="ECO:0000313" key="4">
    <source>
        <dbReference type="EMBL" id="MDT8998671.1"/>
    </source>
</evidence>
<accession>A0ABU3P7X6</accession>
<keyword evidence="2" id="KW-0378">Hydrolase</keyword>
<dbReference type="InterPro" id="IPR023801">
    <property type="entry name" value="His_deacetylse_dom"/>
</dbReference>
<sequence length="319" mass="34654">MLAFHSDAHALALPPGHRFPQSKYRLLREHFEREPGLLRMQAAPAASDAELALVHEQDYVDRVQQGRLSAAEQREIGFPWSPTMALRSRHSVGASIAAARAALAEGVAANMAGGTHHAYAHKGSGYCVFNDVAVAARLMQLEWHRRHGAAAPGLRVLVIDLDVHQGNGTAAIFRDDPTVFTFSMHGAKNFPFRKEASSLDVELPDGCGDDEYLAALDQALATIWARLGAEPPGLAFYLAGADPHEADRLGRLKLSNAGLLARDERVLAQLHQRGIPVALSMAGGYGHDLTTTVAVQVNTLNAASRWWQRWQQGDGRMQA</sequence>
<proteinExistence type="inferred from homology"/>
<evidence type="ECO:0000259" key="3">
    <source>
        <dbReference type="Pfam" id="PF00850"/>
    </source>
</evidence>
<dbReference type="RefSeq" id="WP_315649136.1">
    <property type="nucleotide sequence ID" value="NZ_JAVXZY010000001.1"/>
</dbReference>
<dbReference type="PRINTS" id="PR01270">
    <property type="entry name" value="HDASUPER"/>
</dbReference>
<protein>
    <submittedName>
        <fullName evidence="4">Histone deacetylase</fullName>
    </submittedName>
</protein>
<dbReference type="EMBL" id="JAVXZY010000001">
    <property type="protein sequence ID" value="MDT8998671.1"/>
    <property type="molecule type" value="Genomic_DNA"/>
</dbReference>
<comment type="caution">
    <text evidence="4">The sequence shown here is derived from an EMBL/GenBank/DDBJ whole genome shotgun (WGS) entry which is preliminary data.</text>
</comment>
<comment type="similarity">
    <text evidence="1">Belongs to the histone deacetylase family.</text>
</comment>
<dbReference type="Proteomes" id="UP001246372">
    <property type="component" value="Unassembled WGS sequence"/>
</dbReference>
<organism evidence="4 5">
    <name type="scientific">Roseateles aquae</name>
    <dbReference type="NCBI Taxonomy" id="3077235"/>
    <lineage>
        <taxon>Bacteria</taxon>
        <taxon>Pseudomonadati</taxon>
        <taxon>Pseudomonadota</taxon>
        <taxon>Betaproteobacteria</taxon>
        <taxon>Burkholderiales</taxon>
        <taxon>Sphaerotilaceae</taxon>
        <taxon>Roseateles</taxon>
    </lineage>
</organism>
<dbReference type="Pfam" id="PF00850">
    <property type="entry name" value="Hist_deacetyl"/>
    <property type="match status" value="1"/>
</dbReference>
<dbReference type="SUPFAM" id="SSF52768">
    <property type="entry name" value="Arginase/deacetylase"/>
    <property type="match status" value="1"/>
</dbReference>
<dbReference type="InterPro" id="IPR000286">
    <property type="entry name" value="HDACs"/>
</dbReference>